<gene>
    <name evidence="2" type="ORF">PBRA_004897</name>
    <name evidence="3" type="ORF">PLBR_LOCUS6374</name>
</gene>
<dbReference type="EMBL" id="CDSF01000057">
    <property type="protein sequence ID" value="CEO96226.1"/>
    <property type="molecule type" value="Genomic_DNA"/>
</dbReference>
<keyword evidence="4" id="KW-1185">Reference proteome</keyword>
<keyword evidence="3" id="KW-0496">Mitochondrion</keyword>
<accession>A0A0G4ILU0</accession>
<dbReference type="EMBL" id="OVEO01000011">
    <property type="protein sequence ID" value="SPQ99159.1"/>
    <property type="molecule type" value="Genomic_DNA"/>
</dbReference>
<evidence type="ECO:0000313" key="3">
    <source>
        <dbReference type="EMBL" id="SPQ99159.1"/>
    </source>
</evidence>
<feature type="domain" description="BACK" evidence="1">
    <location>
        <begin position="68"/>
        <end position="157"/>
    </location>
</feature>
<proteinExistence type="predicted"/>
<dbReference type="Proteomes" id="UP000290189">
    <property type="component" value="Unassembled WGS sequence"/>
</dbReference>
<dbReference type="Pfam" id="PF07707">
    <property type="entry name" value="BACK"/>
    <property type="match status" value="1"/>
</dbReference>
<sequence>MVVTRSRSTRAQLLRLWRQLTESAPMRITNGQLERLQDPSSSDCRSFKRFLLGLMDTADPAQGLGRVAIYKTCLDLGYHDLYPAIIKAMAQHFEETMAEEEFPSLPDDDMFELVSSGWVWVPTESALVAGIWTWVHANPTARLRLSGPLLDHVNWGRWTATDMETVADRDLARLVNERIHRVPDGSGSPARRWRCVQLRVPIPDRQFHTGEKRFRMGPYSWHARLYATQGASTVGPMWYKIRLTLEHAPSPGFETTIVVALGSSTSQPLAVANKKPVVWTTVGHSVEMNAFPIHGLGQRAANLVVDGALQCELLLSAS</sequence>
<reference evidence="2 4" key="1">
    <citation type="submission" date="2015-02" db="EMBL/GenBank/DDBJ databases">
        <authorList>
            <person name="Chooi Y.-H."/>
        </authorList>
    </citation>
    <scope>NUCLEOTIDE SEQUENCE [LARGE SCALE GENOMIC DNA]</scope>
    <source>
        <strain evidence="2">E3</strain>
    </source>
</reference>
<dbReference type="Gene3D" id="1.25.40.420">
    <property type="match status" value="1"/>
</dbReference>
<dbReference type="AlphaFoldDB" id="A0A0G4ILU0"/>
<protein>
    <recommendedName>
        <fullName evidence="1">BACK domain-containing protein</fullName>
    </recommendedName>
</protein>
<dbReference type="Proteomes" id="UP000039324">
    <property type="component" value="Unassembled WGS sequence"/>
</dbReference>
<geneLocation type="mitochondrion" evidence="3"/>
<evidence type="ECO:0000313" key="4">
    <source>
        <dbReference type="Proteomes" id="UP000039324"/>
    </source>
</evidence>
<name>A0A0G4ILU0_PLABS</name>
<evidence type="ECO:0000313" key="2">
    <source>
        <dbReference type="EMBL" id="CEO96226.1"/>
    </source>
</evidence>
<dbReference type="InterPro" id="IPR011705">
    <property type="entry name" value="BACK"/>
</dbReference>
<reference evidence="3 5" key="2">
    <citation type="submission" date="2018-03" db="EMBL/GenBank/DDBJ databases">
        <authorList>
            <person name="Fogelqvist J."/>
        </authorList>
    </citation>
    <scope>NUCLEOTIDE SEQUENCE [LARGE SCALE GENOMIC DNA]</scope>
</reference>
<organism evidence="2 4">
    <name type="scientific">Plasmodiophora brassicae</name>
    <name type="common">Clubroot disease agent</name>
    <dbReference type="NCBI Taxonomy" id="37360"/>
    <lineage>
        <taxon>Eukaryota</taxon>
        <taxon>Sar</taxon>
        <taxon>Rhizaria</taxon>
        <taxon>Endomyxa</taxon>
        <taxon>Phytomyxea</taxon>
        <taxon>Plasmodiophorida</taxon>
        <taxon>Plasmodiophoridae</taxon>
        <taxon>Plasmodiophora</taxon>
    </lineage>
</organism>
<evidence type="ECO:0000259" key="1">
    <source>
        <dbReference type="Pfam" id="PF07707"/>
    </source>
</evidence>
<evidence type="ECO:0000313" key="5">
    <source>
        <dbReference type="Proteomes" id="UP000290189"/>
    </source>
</evidence>